<keyword evidence="5" id="KW-0472">Membrane</keyword>
<keyword evidence="7" id="KW-1185">Reference proteome</keyword>
<evidence type="ECO:0000256" key="2">
    <source>
        <dbReference type="ARBA" id="ARBA00022676"/>
    </source>
</evidence>
<comment type="similarity">
    <text evidence="1 4">Belongs to the UDP-glycosyltransferase family.</text>
</comment>
<dbReference type="InterPro" id="IPR035595">
    <property type="entry name" value="UDP_glycos_trans_CS"/>
</dbReference>
<dbReference type="EMBL" id="JANEYG010000022">
    <property type="protein sequence ID" value="KAJ8918830.1"/>
    <property type="molecule type" value="Genomic_DNA"/>
</dbReference>
<comment type="subcellular location">
    <subcellularLocation>
        <location evidence="5">Membrane</location>
        <topology evidence="5">Single-pass membrane protein</topology>
    </subcellularLocation>
</comment>
<dbReference type="CDD" id="cd03784">
    <property type="entry name" value="GT1_Gtf-like"/>
    <property type="match status" value="1"/>
</dbReference>
<gene>
    <name evidence="6" type="ORF">NQ315_011116</name>
</gene>
<dbReference type="PANTHER" id="PTHR48043">
    <property type="entry name" value="EG:EG0003.4 PROTEIN-RELATED"/>
    <property type="match status" value="1"/>
</dbReference>
<dbReference type="SUPFAM" id="SSF53756">
    <property type="entry name" value="UDP-Glycosyltransferase/glycogen phosphorylase"/>
    <property type="match status" value="1"/>
</dbReference>
<dbReference type="Proteomes" id="UP001159042">
    <property type="component" value="Unassembled WGS sequence"/>
</dbReference>
<dbReference type="GO" id="GO:0015020">
    <property type="term" value="F:glucuronosyltransferase activity"/>
    <property type="evidence" value="ECO:0007669"/>
    <property type="project" value="UniProtKB-EC"/>
</dbReference>
<dbReference type="AlphaFoldDB" id="A0AAV8VY75"/>
<reference evidence="6 7" key="1">
    <citation type="journal article" date="2023" name="Insect Mol. Biol.">
        <title>Genome sequencing provides insights into the evolution of gene families encoding plant cell wall-degrading enzymes in longhorned beetles.</title>
        <authorList>
            <person name="Shin N.R."/>
            <person name="Okamura Y."/>
            <person name="Kirsch R."/>
            <person name="Pauchet Y."/>
        </authorList>
    </citation>
    <scope>NUCLEOTIDE SEQUENCE [LARGE SCALE GENOMIC DNA]</scope>
    <source>
        <strain evidence="6">EAD_L_NR</strain>
    </source>
</reference>
<dbReference type="EC" id="2.4.1.17" evidence="5"/>
<name>A0AAV8VY75_9CUCU</name>
<evidence type="ECO:0000256" key="1">
    <source>
        <dbReference type="ARBA" id="ARBA00009995"/>
    </source>
</evidence>
<evidence type="ECO:0000313" key="6">
    <source>
        <dbReference type="EMBL" id="KAJ8918830.1"/>
    </source>
</evidence>
<evidence type="ECO:0000313" key="7">
    <source>
        <dbReference type="Proteomes" id="UP001159042"/>
    </source>
</evidence>
<keyword evidence="5" id="KW-0812">Transmembrane</keyword>
<keyword evidence="5" id="KW-1133">Transmembrane helix</keyword>
<feature type="transmembrane region" description="Helical" evidence="5">
    <location>
        <begin position="216"/>
        <end position="243"/>
    </location>
</feature>
<sequence>MIDIGGFHTTASKELPKDLKEFMDNATEGVVYFNLGSYVQPSQMTEGISKAILGALGKIKRNVLWKWDEDSLPEKPENVIISKWFPQWDILAHPNVKLFITHGGLMSVTETIYQGVPILALPIFEDQKMNAAKAEMDGYGLTLYFSELSEDKLYQALNTLLNNPQYRENAKRRSKLIRDRPMNPLALAIYWTEFVIRHKGAPHLRVAGVDLPWYRYLLLDVILFVILLITSLIITLVFVYYLLKGLLVANPISALDFVDAK</sequence>
<dbReference type="PROSITE" id="PS00375">
    <property type="entry name" value="UDPGT"/>
    <property type="match status" value="1"/>
</dbReference>
<dbReference type="FunFam" id="3.40.50.2000:FF:000050">
    <property type="entry name" value="UDP-glucuronosyltransferase"/>
    <property type="match status" value="1"/>
</dbReference>
<dbReference type="Gene3D" id="3.40.50.2000">
    <property type="entry name" value="Glycogen Phosphorylase B"/>
    <property type="match status" value="1"/>
</dbReference>
<keyword evidence="2 4" id="KW-0328">Glycosyltransferase</keyword>
<keyword evidence="3 4" id="KW-0808">Transferase</keyword>
<accession>A0AAV8VY75</accession>
<evidence type="ECO:0000256" key="5">
    <source>
        <dbReference type="RuleBase" id="RU362059"/>
    </source>
</evidence>
<dbReference type="InterPro" id="IPR002213">
    <property type="entry name" value="UDP_glucos_trans"/>
</dbReference>
<protein>
    <recommendedName>
        <fullName evidence="5">UDP-glucuronosyltransferase</fullName>
        <ecNumber evidence="5">2.4.1.17</ecNumber>
    </recommendedName>
</protein>
<comment type="catalytic activity">
    <reaction evidence="5">
        <text>glucuronate acceptor + UDP-alpha-D-glucuronate = acceptor beta-D-glucuronoside + UDP + H(+)</text>
        <dbReference type="Rhea" id="RHEA:21032"/>
        <dbReference type="ChEBI" id="CHEBI:15378"/>
        <dbReference type="ChEBI" id="CHEBI:58052"/>
        <dbReference type="ChEBI" id="CHEBI:58223"/>
        <dbReference type="ChEBI" id="CHEBI:132367"/>
        <dbReference type="ChEBI" id="CHEBI:132368"/>
        <dbReference type="EC" id="2.4.1.17"/>
    </reaction>
</comment>
<dbReference type="PANTHER" id="PTHR48043:SF159">
    <property type="entry name" value="EG:EG0003.4 PROTEIN-RELATED"/>
    <property type="match status" value="1"/>
</dbReference>
<evidence type="ECO:0000256" key="4">
    <source>
        <dbReference type="RuleBase" id="RU003718"/>
    </source>
</evidence>
<dbReference type="InterPro" id="IPR050271">
    <property type="entry name" value="UDP-glycosyltransferase"/>
</dbReference>
<proteinExistence type="inferred from homology"/>
<comment type="caution">
    <text evidence="6">The sequence shown here is derived from an EMBL/GenBank/DDBJ whole genome shotgun (WGS) entry which is preliminary data.</text>
</comment>
<dbReference type="Pfam" id="PF00201">
    <property type="entry name" value="UDPGT"/>
    <property type="match status" value="1"/>
</dbReference>
<evidence type="ECO:0000256" key="3">
    <source>
        <dbReference type="ARBA" id="ARBA00022679"/>
    </source>
</evidence>
<dbReference type="GO" id="GO:0016020">
    <property type="term" value="C:membrane"/>
    <property type="evidence" value="ECO:0007669"/>
    <property type="project" value="UniProtKB-SubCell"/>
</dbReference>
<organism evidence="6 7">
    <name type="scientific">Exocentrus adspersus</name>
    <dbReference type="NCBI Taxonomy" id="1586481"/>
    <lineage>
        <taxon>Eukaryota</taxon>
        <taxon>Metazoa</taxon>
        <taxon>Ecdysozoa</taxon>
        <taxon>Arthropoda</taxon>
        <taxon>Hexapoda</taxon>
        <taxon>Insecta</taxon>
        <taxon>Pterygota</taxon>
        <taxon>Neoptera</taxon>
        <taxon>Endopterygota</taxon>
        <taxon>Coleoptera</taxon>
        <taxon>Polyphaga</taxon>
        <taxon>Cucujiformia</taxon>
        <taxon>Chrysomeloidea</taxon>
        <taxon>Cerambycidae</taxon>
        <taxon>Lamiinae</taxon>
        <taxon>Acanthocinini</taxon>
        <taxon>Exocentrus</taxon>
    </lineage>
</organism>